<name>J3NKW0_GAET3</name>
<keyword evidence="4 11" id="KW-0138">CF(0)</keyword>
<dbReference type="FunCoup" id="J3NKW0">
    <property type="interactions" value="87"/>
</dbReference>
<keyword evidence="14" id="KW-1185">Reference proteome</keyword>
<reference evidence="13" key="4">
    <citation type="journal article" date="2015" name="G3 (Bethesda)">
        <title>Genome sequences of three phytopathogenic species of the Magnaporthaceae family of fungi.</title>
        <authorList>
            <person name="Okagaki L.H."/>
            <person name="Nunes C.C."/>
            <person name="Sailsbery J."/>
            <person name="Clay B."/>
            <person name="Brown D."/>
            <person name="John T."/>
            <person name="Oh Y."/>
            <person name="Young N."/>
            <person name="Fitzgerald M."/>
            <person name="Haas B.J."/>
            <person name="Zeng Q."/>
            <person name="Young S."/>
            <person name="Adiconis X."/>
            <person name="Fan L."/>
            <person name="Levin J.Z."/>
            <person name="Mitchell T.K."/>
            <person name="Okubara P.A."/>
            <person name="Farman M.L."/>
            <person name="Kohn L.M."/>
            <person name="Birren B."/>
            <person name="Ma L.-J."/>
            <person name="Dean R.A."/>
        </authorList>
    </citation>
    <scope>NUCLEOTIDE SEQUENCE</scope>
    <source>
        <strain evidence="13">R3-111a-1</strain>
    </source>
</reference>
<evidence type="ECO:0000256" key="6">
    <source>
        <dbReference type="ARBA" id="ARBA00022792"/>
    </source>
</evidence>
<reference evidence="12" key="2">
    <citation type="submission" date="2010-07" db="EMBL/GenBank/DDBJ databases">
        <authorList>
            <consortium name="The Broad Institute Genome Sequencing Platform"/>
            <consortium name="Broad Institute Genome Sequencing Center for Infectious Disease"/>
            <person name="Ma L.-J."/>
            <person name="Dead R."/>
            <person name="Young S."/>
            <person name="Zeng Q."/>
            <person name="Koehrsen M."/>
            <person name="Alvarado L."/>
            <person name="Berlin A."/>
            <person name="Chapman S.B."/>
            <person name="Chen Z."/>
            <person name="Freedman E."/>
            <person name="Gellesch M."/>
            <person name="Goldberg J."/>
            <person name="Griggs A."/>
            <person name="Gujja S."/>
            <person name="Heilman E.R."/>
            <person name="Heiman D."/>
            <person name="Hepburn T."/>
            <person name="Howarth C."/>
            <person name="Jen D."/>
            <person name="Larson L."/>
            <person name="Mehta T."/>
            <person name="Neiman D."/>
            <person name="Pearson M."/>
            <person name="Roberts A."/>
            <person name="Saif S."/>
            <person name="Shea T."/>
            <person name="Shenoy N."/>
            <person name="Sisk P."/>
            <person name="Stolte C."/>
            <person name="Sykes S."/>
            <person name="Walk T."/>
            <person name="White J."/>
            <person name="Yandava C."/>
            <person name="Haas B."/>
            <person name="Nusbaum C."/>
            <person name="Birren B."/>
        </authorList>
    </citation>
    <scope>NUCLEOTIDE SEQUENCE</scope>
    <source>
        <strain evidence="12">R3-111a-1</strain>
    </source>
</reference>
<evidence type="ECO:0000313" key="12">
    <source>
        <dbReference type="EMBL" id="EJT81927.1"/>
    </source>
</evidence>
<dbReference type="GO" id="GO:0045259">
    <property type="term" value="C:proton-transporting ATP synthase complex"/>
    <property type="evidence" value="ECO:0007669"/>
    <property type="project" value="UniProtKB-UniRule"/>
</dbReference>
<dbReference type="GO" id="GO:0015986">
    <property type="term" value="P:proton motive force-driven ATP synthesis"/>
    <property type="evidence" value="ECO:0007669"/>
    <property type="project" value="InterPro"/>
</dbReference>
<proteinExistence type="inferred from homology"/>
<protein>
    <recommendedName>
        <fullName evidence="11">ATP synthase F(0) complex subunit e, mitochondrial</fullName>
    </recommendedName>
</protein>
<dbReference type="GO" id="GO:0005743">
    <property type="term" value="C:mitochondrial inner membrane"/>
    <property type="evidence" value="ECO:0007669"/>
    <property type="project" value="UniProtKB-SubCell"/>
</dbReference>
<dbReference type="AlphaFoldDB" id="J3NKW0"/>
<evidence type="ECO:0000256" key="11">
    <source>
        <dbReference type="RuleBase" id="RU367005"/>
    </source>
</evidence>
<dbReference type="RefSeq" id="XP_009217936.1">
    <property type="nucleotide sequence ID" value="XM_009219672.1"/>
</dbReference>
<keyword evidence="10 11" id="KW-0066">ATP synthesis</keyword>
<keyword evidence="3 11" id="KW-0813">Transport</keyword>
<reference evidence="13" key="5">
    <citation type="submission" date="2018-04" db="UniProtKB">
        <authorList>
            <consortium name="EnsemblFungi"/>
        </authorList>
    </citation>
    <scope>IDENTIFICATION</scope>
    <source>
        <strain evidence="13">R3-111a-1</strain>
    </source>
</reference>
<evidence type="ECO:0000256" key="7">
    <source>
        <dbReference type="ARBA" id="ARBA00023065"/>
    </source>
</evidence>
<evidence type="ECO:0000256" key="4">
    <source>
        <dbReference type="ARBA" id="ARBA00022547"/>
    </source>
</evidence>
<comment type="function">
    <text evidence="11">Subunit e, of the mitochondrial membrane ATP synthase complex (F(1)F(0) ATP synthase or Complex V) that produces ATP from ADP in the presence of a proton gradient across the membrane which is generated by electron transport complexes of the respiratory chain. ATP synthase complex consist of a soluble F(1) head domain - the catalytic core - and a membrane F(1) domain - the membrane proton channel. These two domains are linked by a central stalk rotating inside the F(1) region and a stationary peripheral stalk. During catalysis, ATP synthesis in the catalytic domain of F(1) is coupled via a rotary mechanism of the central stalk subunits to proton translocation. In vivo, can only synthesize ATP although its ATP hydrolase activity can be activated artificially in vitro. Part of the complex F(0) domain.</text>
</comment>
<reference evidence="14" key="1">
    <citation type="submission" date="2010-07" db="EMBL/GenBank/DDBJ databases">
        <title>The genome sequence of Gaeumannomyces graminis var. tritici strain R3-111a-1.</title>
        <authorList>
            <consortium name="The Broad Institute Genome Sequencing Platform"/>
            <person name="Ma L.-J."/>
            <person name="Dead R."/>
            <person name="Young S."/>
            <person name="Zeng Q."/>
            <person name="Koehrsen M."/>
            <person name="Alvarado L."/>
            <person name="Berlin A."/>
            <person name="Chapman S.B."/>
            <person name="Chen Z."/>
            <person name="Freedman E."/>
            <person name="Gellesch M."/>
            <person name="Goldberg J."/>
            <person name="Griggs A."/>
            <person name="Gujja S."/>
            <person name="Heilman E.R."/>
            <person name="Heiman D."/>
            <person name="Hepburn T."/>
            <person name="Howarth C."/>
            <person name="Jen D."/>
            <person name="Larson L."/>
            <person name="Mehta T."/>
            <person name="Neiman D."/>
            <person name="Pearson M."/>
            <person name="Roberts A."/>
            <person name="Saif S."/>
            <person name="Shea T."/>
            <person name="Shenoy N."/>
            <person name="Sisk P."/>
            <person name="Stolte C."/>
            <person name="Sykes S."/>
            <person name="Walk T."/>
            <person name="White J."/>
            <person name="Yandava C."/>
            <person name="Haas B."/>
            <person name="Nusbaum C."/>
            <person name="Birren B."/>
        </authorList>
    </citation>
    <scope>NUCLEOTIDE SEQUENCE [LARGE SCALE GENOMIC DNA]</scope>
    <source>
        <strain evidence="14">R3-111a-1</strain>
    </source>
</reference>
<dbReference type="HOGENOM" id="CLU_159435_2_0_1"/>
<keyword evidence="8 11" id="KW-0496">Mitochondrion</keyword>
<comment type="subcellular location">
    <subcellularLocation>
        <location evidence="1 11">Mitochondrion inner membrane</location>
    </subcellularLocation>
</comment>
<reference evidence="12" key="3">
    <citation type="submission" date="2010-09" db="EMBL/GenBank/DDBJ databases">
        <title>Annotation of Gaeumannomyces graminis var. tritici R3-111a-1.</title>
        <authorList>
            <consortium name="The Broad Institute Genome Sequencing Platform"/>
            <person name="Ma L.-J."/>
            <person name="Dead R."/>
            <person name="Young S.K."/>
            <person name="Zeng Q."/>
            <person name="Gargeya S."/>
            <person name="Fitzgerald M."/>
            <person name="Haas B."/>
            <person name="Abouelleil A."/>
            <person name="Alvarado L."/>
            <person name="Arachchi H.M."/>
            <person name="Berlin A."/>
            <person name="Brown A."/>
            <person name="Chapman S.B."/>
            <person name="Chen Z."/>
            <person name="Dunbar C."/>
            <person name="Freedman E."/>
            <person name="Gearin G."/>
            <person name="Gellesch M."/>
            <person name="Goldberg J."/>
            <person name="Griggs A."/>
            <person name="Gujja S."/>
            <person name="Heiman D."/>
            <person name="Howarth C."/>
            <person name="Larson L."/>
            <person name="Lui A."/>
            <person name="MacDonald P.J.P."/>
            <person name="Mehta T."/>
            <person name="Montmayeur A."/>
            <person name="Murphy C."/>
            <person name="Neiman D."/>
            <person name="Pearson M."/>
            <person name="Priest M."/>
            <person name="Roberts A."/>
            <person name="Saif S."/>
            <person name="Shea T."/>
            <person name="Shenoy N."/>
            <person name="Sisk P."/>
            <person name="Stolte C."/>
            <person name="Sykes S."/>
            <person name="Yandava C."/>
            <person name="Wortman J."/>
            <person name="Nusbaum C."/>
            <person name="Birren B."/>
        </authorList>
    </citation>
    <scope>NUCLEOTIDE SEQUENCE</scope>
    <source>
        <strain evidence="12">R3-111a-1</strain>
    </source>
</reference>
<evidence type="ECO:0000313" key="14">
    <source>
        <dbReference type="Proteomes" id="UP000006039"/>
    </source>
</evidence>
<evidence type="ECO:0000256" key="10">
    <source>
        <dbReference type="ARBA" id="ARBA00023310"/>
    </source>
</evidence>
<dbReference type="Proteomes" id="UP000006039">
    <property type="component" value="Unassembled WGS sequence"/>
</dbReference>
<keyword evidence="9" id="KW-0472">Membrane</keyword>
<keyword evidence="6 11" id="KW-0999">Mitochondrion inner membrane</keyword>
<dbReference type="EMBL" id="GL385395">
    <property type="protein sequence ID" value="EJT81927.1"/>
    <property type="molecule type" value="Genomic_DNA"/>
</dbReference>
<evidence type="ECO:0000256" key="9">
    <source>
        <dbReference type="ARBA" id="ARBA00023136"/>
    </source>
</evidence>
<keyword evidence="7 11" id="KW-0406">Ion transport</keyword>
<dbReference type="InterPro" id="IPR008386">
    <property type="entry name" value="ATP_synth_F0_esu_mt"/>
</dbReference>
<accession>J3NKW0</accession>
<evidence type="ECO:0000256" key="3">
    <source>
        <dbReference type="ARBA" id="ARBA00022448"/>
    </source>
</evidence>
<dbReference type="EnsemblFungi" id="EJT81927">
    <property type="protein sequence ID" value="EJT81927"/>
    <property type="gene ID" value="GGTG_01901"/>
</dbReference>
<organism evidence="12">
    <name type="scientific">Gaeumannomyces tritici (strain R3-111a-1)</name>
    <name type="common">Wheat and barley take-all root rot fungus</name>
    <name type="synonym">Gaeumannomyces graminis var. tritici</name>
    <dbReference type="NCBI Taxonomy" id="644352"/>
    <lineage>
        <taxon>Eukaryota</taxon>
        <taxon>Fungi</taxon>
        <taxon>Dikarya</taxon>
        <taxon>Ascomycota</taxon>
        <taxon>Pezizomycotina</taxon>
        <taxon>Sordariomycetes</taxon>
        <taxon>Sordariomycetidae</taxon>
        <taxon>Magnaporthales</taxon>
        <taxon>Magnaporthaceae</taxon>
        <taxon>Gaeumannomyces</taxon>
    </lineage>
</organism>
<keyword evidence="5 11" id="KW-0375">Hydrogen ion transport</keyword>
<sequence length="91" mass="10102">MSTTNVLRYTALGLGVLYGFSHQRKITSTQKTAAARHEYEHKQHLIEQAKAEFAKKSSPAAAAASSSVNTDFNNPKFDLEAYLNDVFQKNP</sequence>
<dbReference type="VEuPathDB" id="FungiDB:GGTG_01901"/>
<evidence type="ECO:0000256" key="8">
    <source>
        <dbReference type="ARBA" id="ARBA00023128"/>
    </source>
</evidence>
<evidence type="ECO:0000256" key="5">
    <source>
        <dbReference type="ARBA" id="ARBA00022781"/>
    </source>
</evidence>
<dbReference type="Pfam" id="PF05680">
    <property type="entry name" value="ATP-synt_E"/>
    <property type="match status" value="1"/>
</dbReference>
<evidence type="ECO:0000256" key="2">
    <source>
        <dbReference type="ARBA" id="ARBA00007333"/>
    </source>
</evidence>
<dbReference type="OrthoDB" id="2125027at2759"/>
<dbReference type="eggNOG" id="ENOG502SDS3">
    <property type="taxonomic scope" value="Eukaryota"/>
</dbReference>
<comment type="subunit">
    <text evidence="11">F-type ATPases have 2 components, CF(1) - the catalytic core - and CF(0) - the membrane proton channel. CF(1) and CF(0) have multiple subunits.</text>
</comment>
<gene>
    <name evidence="13" type="primary">20342359</name>
    <name evidence="12" type="ORF">GGTG_01901</name>
</gene>
<dbReference type="GO" id="GO:0015078">
    <property type="term" value="F:proton transmembrane transporter activity"/>
    <property type="evidence" value="ECO:0007669"/>
    <property type="project" value="InterPro"/>
</dbReference>
<dbReference type="STRING" id="644352.J3NKW0"/>
<evidence type="ECO:0000313" key="13">
    <source>
        <dbReference type="EnsemblFungi" id="EJT81927"/>
    </source>
</evidence>
<dbReference type="GeneID" id="20342359"/>
<comment type="similarity">
    <text evidence="2 11">Belongs to the ATPase e subunit family.</text>
</comment>
<evidence type="ECO:0000256" key="1">
    <source>
        <dbReference type="ARBA" id="ARBA00004273"/>
    </source>
</evidence>